<dbReference type="EMBL" id="ML210964">
    <property type="protein sequence ID" value="TFK94843.1"/>
    <property type="molecule type" value="Genomic_DNA"/>
</dbReference>
<proteinExistence type="predicted"/>
<protein>
    <submittedName>
        <fullName evidence="1">Uncharacterized protein</fullName>
    </submittedName>
</protein>
<accession>A0A5C3Q8S1</accession>
<reference evidence="1 2" key="1">
    <citation type="journal article" date="2019" name="Nat. Ecol. Evol.">
        <title>Megaphylogeny resolves global patterns of mushroom evolution.</title>
        <authorList>
            <person name="Varga T."/>
            <person name="Krizsan K."/>
            <person name="Foldi C."/>
            <person name="Dima B."/>
            <person name="Sanchez-Garcia M."/>
            <person name="Sanchez-Ramirez S."/>
            <person name="Szollosi G.J."/>
            <person name="Szarkandi J.G."/>
            <person name="Papp V."/>
            <person name="Albert L."/>
            <person name="Andreopoulos W."/>
            <person name="Angelini C."/>
            <person name="Antonin V."/>
            <person name="Barry K.W."/>
            <person name="Bougher N.L."/>
            <person name="Buchanan P."/>
            <person name="Buyck B."/>
            <person name="Bense V."/>
            <person name="Catcheside P."/>
            <person name="Chovatia M."/>
            <person name="Cooper J."/>
            <person name="Damon W."/>
            <person name="Desjardin D."/>
            <person name="Finy P."/>
            <person name="Geml J."/>
            <person name="Haridas S."/>
            <person name="Hughes K."/>
            <person name="Justo A."/>
            <person name="Karasinski D."/>
            <person name="Kautmanova I."/>
            <person name="Kiss B."/>
            <person name="Kocsube S."/>
            <person name="Kotiranta H."/>
            <person name="LaButti K.M."/>
            <person name="Lechner B.E."/>
            <person name="Liimatainen K."/>
            <person name="Lipzen A."/>
            <person name="Lukacs Z."/>
            <person name="Mihaltcheva S."/>
            <person name="Morgado L.N."/>
            <person name="Niskanen T."/>
            <person name="Noordeloos M.E."/>
            <person name="Ohm R.A."/>
            <person name="Ortiz-Santana B."/>
            <person name="Ovrebo C."/>
            <person name="Racz N."/>
            <person name="Riley R."/>
            <person name="Savchenko A."/>
            <person name="Shiryaev A."/>
            <person name="Soop K."/>
            <person name="Spirin V."/>
            <person name="Szebenyi C."/>
            <person name="Tomsovsky M."/>
            <person name="Tulloss R.E."/>
            <person name="Uehling J."/>
            <person name="Grigoriev I.V."/>
            <person name="Vagvolgyi C."/>
            <person name="Papp T."/>
            <person name="Martin F.M."/>
            <person name="Miettinen O."/>
            <person name="Hibbett D.S."/>
            <person name="Nagy L.G."/>
        </authorList>
    </citation>
    <scope>NUCLEOTIDE SEQUENCE [LARGE SCALE GENOMIC DNA]</scope>
    <source>
        <strain evidence="1 2">HHB13444</strain>
    </source>
</reference>
<evidence type="ECO:0000313" key="2">
    <source>
        <dbReference type="Proteomes" id="UP000308197"/>
    </source>
</evidence>
<dbReference type="InParanoid" id="A0A5C3Q8S1"/>
<sequence>MSTTRIYARWEDHLFLSLPNQPLPVPAHAYNAPVPMDACPRRGDHVQVVALSPLIYRTLDVPLGTRIYDVYDPQVVGVVEGVCWSGPSRVAFAVKNERMTTGVPWVVVTVPFNRRTMAPPADDDCPLGWLKDCLETRRSEVEVQHDAVVVDKLGDEPTPLVSLQYPDPRVWQRDQLLTDHFFG</sequence>
<name>A0A5C3Q8S1_9APHY</name>
<dbReference type="Proteomes" id="UP000308197">
    <property type="component" value="Unassembled WGS sequence"/>
</dbReference>
<evidence type="ECO:0000313" key="1">
    <source>
        <dbReference type="EMBL" id="TFK94843.1"/>
    </source>
</evidence>
<keyword evidence="2" id="KW-1185">Reference proteome</keyword>
<dbReference type="AlphaFoldDB" id="A0A5C3Q8S1"/>
<gene>
    <name evidence="1" type="ORF">K466DRAFT_475445</name>
</gene>
<organism evidence="1 2">
    <name type="scientific">Polyporus arcularius HHB13444</name>
    <dbReference type="NCBI Taxonomy" id="1314778"/>
    <lineage>
        <taxon>Eukaryota</taxon>
        <taxon>Fungi</taxon>
        <taxon>Dikarya</taxon>
        <taxon>Basidiomycota</taxon>
        <taxon>Agaricomycotina</taxon>
        <taxon>Agaricomycetes</taxon>
        <taxon>Polyporales</taxon>
        <taxon>Polyporaceae</taxon>
        <taxon>Polyporus</taxon>
    </lineage>
</organism>